<evidence type="ECO:0000256" key="2">
    <source>
        <dbReference type="ARBA" id="ARBA00022598"/>
    </source>
</evidence>
<dbReference type="InterPro" id="IPR002305">
    <property type="entry name" value="aa-tRNA-synth_Ic"/>
</dbReference>
<evidence type="ECO:0000256" key="5">
    <source>
        <dbReference type="ARBA" id="ARBA00022917"/>
    </source>
</evidence>
<dbReference type="Pfam" id="PF00579">
    <property type="entry name" value="tRNA-synt_1b"/>
    <property type="match status" value="1"/>
</dbReference>
<keyword evidence="5 9" id="KW-0648">Protein biosynthesis</keyword>
<evidence type="ECO:0000256" key="10">
    <source>
        <dbReference type="SAM" id="MobiDB-lite"/>
    </source>
</evidence>
<evidence type="ECO:0000313" key="12">
    <source>
        <dbReference type="EMBL" id="KAH7058644.1"/>
    </source>
</evidence>
<evidence type="ECO:0000256" key="7">
    <source>
        <dbReference type="ARBA" id="ARBA00033323"/>
    </source>
</evidence>
<keyword evidence="13" id="KW-1185">Reference proteome</keyword>
<evidence type="ECO:0000256" key="4">
    <source>
        <dbReference type="ARBA" id="ARBA00022840"/>
    </source>
</evidence>
<evidence type="ECO:0000256" key="3">
    <source>
        <dbReference type="ARBA" id="ARBA00022741"/>
    </source>
</evidence>
<keyword evidence="3 9" id="KW-0547">Nucleotide-binding</keyword>
<dbReference type="InterPro" id="IPR002307">
    <property type="entry name" value="Tyr-tRNA-ligase"/>
</dbReference>
<dbReference type="NCBIfam" id="TIGR00234">
    <property type="entry name" value="tyrS"/>
    <property type="match status" value="1"/>
</dbReference>
<evidence type="ECO:0000313" key="13">
    <source>
        <dbReference type="Proteomes" id="UP000774617"/>
    </source>
</evidence>
<keyword evidence="4 9" id="KW-0067">ATP-binding</keyword>
<dbReference type="EC" id="6.1.1.1" evidence="1 9"/>
<feature type="region of interest" description="Disordered" evidence="10">
    <location>
        <begin position="419"/>
        <end position="450"/>
    </location>
</feature>
<dbReference type="PANTHER" id="PTHR11766:SF0">
    <property type="entry name" value="TYROSINE--TRNA LIGASE, MITOCHONDRIAL"/>
    <property type="match status" value="1"/>
</dbReference>
<proteinExistence type="inferred from homology"/>
<dbReference type="SUPFAM" id="SSF52374">
    <property type="entry name" value="Nucleotidylyl transferase"/>
    <property type="match status" value="1"/>
</dbReference>
<evidence type="ECO:0000256" key="6">
    <source>
        <dbReference type="ARBA" id="ARBA00023146"/>
    </source>
</evidence>
<dbReference type="CDD" id="cd00805">
    <property type="entry name" value="TyrRS_core"/>
    <property type="match status" value="1"/>
</dbReference>
<protein>
    <recommendedName>
        <fullName evidence="1 9">Tyrosine--tRNA ligase</fullName>
        <ecNumber evidence="1 9">6.1.1.1</ecNumber>
    </recommendedName>
    <alternativeName>
        <fullName evidence="7 9">Tyrosyl-tRNA synthetase</fullName>
    </alternativeName>
</protein>
<evidence type="ECO:0000256" key="1">
    <source>
        <dbReference type="ARBA" id="ARBA00013160"/>
    </source>
</evidence>
<dbReference type="Pfam" id="PF16714">
    <property type="entry name" value="TyrRSs_C"/>
    <property type="match status" value="1"/>
</dbReference>
<organism evidence="12 13">
    <name type="scientific">Macrophomina phaseolina</name>
    <dbReference type="NCBI Taxonomy" id="35725"/>
    <lineage>
        <taxon>Eukaryota</taxon>
        <taxon>Fungi</taxon>
        <taxon>Dikarya</taxon>
        <taxon>Ascomycota</taxon>
        <taxon>Pezizomycotina</taxon>
        <taxon>Dothideomycetes</taxon>
        <taxon>Dothideomycetes incertae sedis</taxon>
        <taxon>Botryosphaeriales</taxon>
        <taxon>Botryosphaeriaceae</taxon>
        <taxon>Macrophomina</taxon>
    </lineage>
</organism>
<dbReference type="InterPro" id="IPR024088">
    <property type="entry name" value="Tyr-tRNA-ligase_bac-type"/>
</dbReference>
<dbReference type="PRINTS" id="PR01040">
    <property type="entry name" value="TRNASYNTHTYR"/>
</dbReference>
<evidence type="ECO:0000259" key="11">
    <source>
        <dbReference type="Pfam" id="PF16714"/>
    </source>
</evidence>
<dbReference type="PROSITE" id="PS00178">
    <property type="entry name" value="AA_TRNA_LIGASE_I"/>
    <property type="match status" value="1"/>
</dbReference>
<accession>A0ABQ8GJR1</accession>
<keyword evidence="2 9" id="KW-0436">Ligase</keyword>
<name>A0ABQ8GJR1_9PEZI</name>
<dbReference type="InterPro" id="IPR014729">
    <property type="entry name" value="Rossmann-like_a/b/a_fold"/>
</dbReference>
<dbReference type="Gene3D" id="3.40.50.620">
    <property type="entry name" value="HUPs"/>
    <property type="match status" value="1"/>
</dbReference>
<dbReference type="EMBL" id="JAGTJR010000006">
    <property type="protein sequence ID" value="KAH7058644.1"/>
    <property type="molecule type" value="Genomic_DNA"/>
</dbReference>
<comment type="catalytic activity">
    <reaction evidence="8 9">
        <text>tRNA(Tyr) + L-tyrosine + ATP = L-tyrosyl-tRNA(Tyr) + AMP + diphosphate + H(+)</text>
        <dbReference type="Rhea" id="RHEA:10220"/>
        <dbReference type="Rhea" id="RHEA-COMP:9706"/>
        <dbReference type="Rhea" id="RHEA-COMP:9707"/>
        <dbReference type="ChEBI" id="CHEBI:15378"/>
        <dbReference type="ChEBI" id="CHEBI:30616"/>
        <dbReference type="ChEBI" id="CHEBI:33019"/>
        <dbReference type="ChEBI" id="CHEBI:58315"/>
        <dbReference type="ChEBI" id="CHEBI:78442"/>
        <dbReference type="ChEBI" id="CHEBI:78536"/>
        <dbReference type="ChEBI" id="CHEBI:456215"/>
        <dbReference type="EC" id="6.1.1.1"/>
    </reaction>
</comment>
<dbReference type="PANTHER" id="PTHR11766">
    <property type="entry name" value="TYROSYL-TRNA SYNTHETASE"/>
    <property type="match status" value="1"/>
</dbReference>
<dbReference type="InterPro" id="IPR032005">
    <property type="entry name" value="TyrRSs_C"/>
</dbReference>
<comment type="caution">
    <text evidence="12">The sequence shown here is derived from an EMBL/GenBank/DDBJ whole genome shotgun (WGS) entry which is preliminary data.</text>
</comment>
<dbReference type="Gene3D" id="1.10.240.10">
    <property type="entry name" value="Tyrosyl-Transfer RNA Synthetase"/>
    <property type="match status" value="1"/>
</dbReference>
<feature type="compositionally biased region" description="Low complexity" evidence="10">
    <location>
        <begin position="427"/>
        <end position="443"/>
    </location>
</feature>
<comment type="similarity">
    <text evidence="9">Belongs to the class-I aminoacyl-tRNA synthetase family.</text>
</comment>
<reference evidence="12 13" key="1">
    <citation type="journal article" date="2021" name="Nat. Commun.">
        <title>Genetic determinants of endophytism in the Arabidopsis root mycobiome.</title>
        <authorList>
            <person name="Mesny F."/>
            <person name="Miyauchi S."/>
            <person name="Thiergart T."/>
            <person name="Pickel B."/>
            <person name="Atanasova L."/>
            <person name="Karlsson M."/>
            <person name="Huettel B."/>
            <person name="Barry K.W."/>
            <person name="Haridas S."/>
            <person name="Chen C."/>
            <person name="Bauer D."/>
            <person name="Andreopoulos W."/>
            <person name="Pangilinan J."/>
            <person name="LaButti K."/>
            <person name="Riley R."/>
            <person name="Lipzen A."/>
            <person name="Clum A."/>
            <person name="Drula E."/>
            <person name="Henrissat B."/>
            <person name="Kohler A."/>
            <person name="Grigoriev I.V."/>
            <person name="Martin F.M."/>
            <person name="Hacquard S."/>
        </authorList>
    </citation>
    <scope>NUCLEOTIDE SEQUENCE [LARGE SCALE GENOMIC DNA]</scope>
    <source>
        <strain evidence="12 13">MPI-SDFR-AT-0080</strain>
    </source>
</reference>
<dbReference type="InterPro" id="IPR001412">
    <property type="entry name" value="aa-tRNA-synth_I_CS"/>
</dbReference>
<evidence type="ECO:0000256" key="9">
    <source>
        <dbReference type="RuleBase" id="RU361234"/>
    </source>
</evidence>
<dbReference type="Proteomes" id="UP000774617">
    <property type="component" value="Unassembled WGS sequence"/>
</dbReference>
<gene>
    <name evidence="12" type="ORF">B0J12DRAFT_651003</name>
</gene>
<keyword evidence="6 9" id="KW-0030">Aminoacyl-tRNA synthetase</keyword>
<sequence>MARSALVHHASRPRAWVCRQCQLRQASPRVPVRYITQNTIRKTIEAEWQWKEQAKEIEAGRKQSFLSMLEERGYVKQIAGDRNVLDKVMTNKRIGAYCGVDPTAPSLHVGHLLPFMVIFWMYLHGFHAVTVLGGATAKIGDPIGRTTPREQQAAATRKTNMALMHIQLKKLWESVERIGRKHGYVREWAWRRALMNNNTWLNKLDIVEFLKTMGSGIRLGPMLSRDTVKLRQANGEGMSFAEFTYPILQAWDWWHMYHRNGVQLQVGGSDQYGNIIAGIDAINYVRDTILDPVVREAVWDLEKPQNNYMKDPYGLTVPLLTTSSGEKFGKSAGNAIWLSPEMTPSFDLYGFWIRTSDADVERYLKLFTFLPLSTISKAVEEHKLDPSKRLAQHLLAREFVELVHGPIAAEETAAQHKSIFGRPPKPDQTAATKAQQDTTVDQKSSLHRSDKRHFINMTSGNPSAPITSWENAPSINVFLPRSLVYNTTFPRLLYSAGLVASKSEGWRLVSNQGAYVGSRPGQVGGMGDELKFTPIKHPDKGMPERYIYDDNQLILRVGKWKVKVITILPDEEFAAKGIKVPGWNVEEGRPENM</sequence>
<feature type="domain" description="Tyrosyl-tRNA synthetase C-terminal" evidence="11">
    <location>
        <begin position="468"/>
        <end position="584"/>
    </location>
</feature>
<evidence type="ECO:0000256" key="8">
    <source>
        <dbReference type="ARBA" id="ARBA00048248"/>
    </source>
</evidence>